<dbReference type="Pfam" id="PF00248">
    <property type="entry name" value="Aldo_ket_red"/>
    <property type="match status" value="1"/>
</dbReference>
<dbReference type="GO" id="GO:0005737">
    <property type="term" value="C:cytoplasm"/>
    <property type="evidence" value="ECO:0007669"/>
    <property type="project" value="TreeGrafter"/>
</dbReference>
<feature type="domain" description="NADP-dependent oxidoreductase" evidence="3">
    <location>
        <begin position="31"/>
        <end position="335"/>
    </location>
</feature>
<proteinExistence type="predicted"/>
<gene>
    <name evidence="4" type="ORF">Ctob_003449</name>
</gene>
<evidence type="ECO:0000256" key="2">
    <source>
        <dbReference type="SAM" id="SignalP"/>
    </source>
</evidence>
<keyword evidence="2" id="KW-0732">Signal</keyword>
<dbReference type="EMBL" id="JWZX01003111">
    <property type="protein sequence ID" value="KOO24253.1"/>
    <property type="molecule type" value="Genomic_DNA"/>
</dbReference>
<dbReference type="PANTHER" id="PTHR43625">
    <property type="entry name" value="AFLATOXIN B1 ALDEHYDE REDUCTASE"/>
    <property type="match status" value="1"/>
</dbReference>
<dbReference type="OrthoDB" id="2310150at2759"/>
<feature type="signal peptide" evidence="2">
    <location>
        <begin position="1"/>
        <end position="20"/>
    </location>
</feature>
<evidence type="ECO:0000313" key="4">
    <source>
        <dbReference type="EMBL" id="KOO24253.1"/>
    </source>
</evidence>
<accession>A0A0M0JDE8</accession>
<dbReference type="SUPFAM" id="SSF51430">
    <property type="entry name" value="NAD(P)-linked oxidoreductase"/>
    <property type="match status" value="1"/>
</dbReference>
<protein>
    <submittedName>
        <fullName evidence="4">Aldo-keto reductase oxidoreductase</fullName>
    </submittedName>
</protein>
<dbReference type="Gene3D" id="3.20.20.100">
    <property type="entry name" value="NADP-dependent oxidoreductase domain"/>
    <property type="match status" value="1"/>
</dbReference>
<evidence type="ECO:0000256" key="1">
    <source>
        <dbReference type="ARBA" id="ARBA00023002"/>
    </source>
</evidence>
<reference evidence="5" key="1">
    <citation type="journal article" date="2015" name="PLoS Genet.">
        <title>Genome Sequence and Transcriptome Analyses of Chrysochromulina tobin: Metabolic Tools for Enhanced Algal Fitness in the Prominent Order Prymnesiales (Haptophyceae).</title>
        <authorList>
            <person name="Hovde B.T."/>
            <person name="Deodato C.R."/>
            <person name="Hunsperger H.M."/>
            <person name="Ryken S.A."/>
            <person name="Yost W."/>
            <person name="Jha R.K."/>
            <person name="Patterson J."/>
            <person name="Monnat R.J. Jr."/>
            <person name="Barlow S.B."/>
            <person name="Starkenburg S.R."/>
            <person name="Cattolico R.A."/>
        </authorList>
    </citation>
    <scope>NUCLEOTIDE SEQUENCE</scope>
    <source>
        <strain evidence="5">CCMP291</strain>
    </source>
</reference>
<name>A0A0M0JDE8_9EUKA</name>
<comment type="caution">
    <text evidence="4">The sequence shown here is derived from an EMBL/GenBank/DDBJ whole genome shotgun (WGS) entry which is preliminary data.</text>
</comment>
<sequence>MEAFLFALLQPAALVVQSGGRSLGTLKVSDVGLGTLNLPLGDEKPPAAAEALAAAIGAGCNFVDTAEAYGFGVSERQTRWAAEQAGVKIGCGKGELQVATKFAPVPWRPGAESVVEACRQSAERLGVKTIPLYQIHFPDIIQPFSALGLSRRKDEEYWMGLARCYEEGLAANVAVCNYGPTMVTRVHEFLAKRNIPLASNQINFSLLYRKASAATVERCAELDVPVIAYFPLANGLLAGRYDADSMPRFPKSLTMKKYVVGGTEGYGAGYLPLLTELRRVAAARGKTVAQVSLNWCVCKGAIPIPGARDGAMASDNLGSMGWRLDDAEVRALERAADAIGFEFSSGGFKLE</sequence>
<organism evidence="4 5">
    <name type="scientific">Chrysochromulina tobinii</name>
    <dbReference type="NCBI Taxonomy" id="1460289"/>
    <lineage>
        <taxon>Eukaryota</taxon>
        <taxon>Haptista</taxon>
        <taxon>Haptophyta</taxon>
        <taxon>Prymnesiophyceae</taxon>
        <taxon>Prymnesiales</taxon>
        <taxon>Chrysochromulinaceae</taxon>
        <taxon>Chrysochromulina</taxon>
    </lineage>
</organism>
<dbReference type="InterPro" id="IPR023210">
    <property type="entry name" value="NADP_OxRdtase_dom"/>
</dbReference>
<dbReference type="PANTHER" id="PTHR43625:SF5">
    <property type="entry name" value="PYRIDOXAL REDUCTASE, CHLOROPLASTIC"/>
    <property type="match status" value="1"/>
</dbReference>
<dbReference type="InterPro" id="IPR020471">
    <property type="entry name" value="AKR"/>
</dbReference>
<evidence type="ECO:0000259" key="3">
    <source>
        <dbReference type="Pfam" id="PF00248"/>
    </source>
</evidence>
<dbReference type="InterPro" id="IPR050791">
    <property type="entry name" value="Aldo-Keto_reductase"/>
</dbReference>
<keyword evidence="1" id="KW-0560">Oxidoreductase</keyword>
<dbReference type="InterPro" id="IPR036812">
    <property type="entry name" value="NAD(P)_OxRdtase_dom_sf"/>
</dbReference>
<evidence type="ECO:0000313" key="5">
    <source>
        <dbReference type="Proteomes" id="UP000037460"/>
    </source>
</evidence>
<keyword evidence="5" id="KW-1185">Reference proteome</keyword>
<dbReference type="Proteomes" id="UP000037460">
    <property type="component" value="Unassembled WGS sequence"/>
</dbReference>
<feature type="chain" id="PRO_5005601704" evidence="2">
    <location>
        <begin position="21"/>
        <end position="351"/>
    </location>
</feature>
<dbReference type="AlphaFoldDB" id="A0A0M0JDE8"/>
<dbReference type="PRINTS" id="PR00069">
    <property type="entry name" value="ALDKETRDTASE"/>
</dbReference>
<dbReference type="GO" id="GO:0016491">
    <property type="term" value="F:oxidoreductase activity"/>
    <property type="evidence" value="ECO:0007669"/>
    <property type="project" value="UniProtKB-KW"/>
</dbReference>